<dbReference type="InterPro" id="IPR015797">
    <property type="entry name" value="NUDIX_hydrolase-like_dom_sf"/>
</dbReference>
<evidence type="ECO:0000256" key="3">
    <source>
        <dbReference type="ARBA" id="ARBA00022723"/>
    </source>
</evidence>
<dbReference type="PANTHER" id="PTHR12992">
    <property type="entry name" value="NUDIX HYDROLASE"/>
    <property type="match status" value="1"/>
</dbReference>
<keyword evidence="3" id="KW-0479">Metal-binding</keyword>
<evidence type="ECO:0000256" key="2">
    <source>
        <dbReference type="ARBA" id="ARBA00001946"/>
    </source>
</evidence>
<sequence>MIRRSYGIQLLVRSELQLRTGKMFSRKVIIQILDKSVLRSNKHLVLCMNCTTSVDIPDSHRWITANSIFSTANVERFKNVLSRTSKYKYTSQESVVKDPKLAAVLVPFCLINGEPSVIFTLRSNTLSSHHAEVSFPGGMVHPSDTDRIHTAIRETEEEIGLDRKQISVWGQFFPVPGKAS</sequence>
<gene>
    <name evidence="8" type="ORF">LSH36_486g04058</name>
</gene>
<dbReference type="InterPro" id="IPR045121">
    <property type="entry name" value="CoAse"/>
</dbReference>
<evidence type="ECO:0000259" key="7">
    <source>
        <dbReference type="PROSITE" id="PS51462"/>
    </source>
</evidence>
<dbReference type="Proteomes" id="UP001208570">
    <property type="component" value="Unassembled WGS sequence"/>
</dbReference>
<dbReference type="Gene3D" id="3.90.79.10">
    <property type="entry name" value="Nucleoside Triphosphate Pyrophosphohydrolase"/>
    <property type="match status" value="1"/>
</dbReference>
<dbReference type="PROSITE" id="PS51462">
    <property type="entry name" value="NUDIX"/>
    <property type="match status" value="1"/>
</dbReference>
<keyword evidence="9" id="KW-1185">Reference proteome</keyword>
<comment type="cofactor">
    <cofactor evidence="2">
        <name>Mg(2+)</name>
        <dbReference type="ChEBI" id="CHEBI:18420"/>
    </cofactor>
</comment>
<keyword evidence="6" id="KW-0464">Manganese</keyword>
<comment type="cofactor">
    <cofactor evidence="1">
        <name>Mn(2+)</name>
        <dbReference type="ChEBI" id="CHEBI:29035"/>
    </cofactor>
</comment>
<comment type="caution">
    <text evidence="8">The sequence shown here is derived from an EMBL/GenBank/DDBJ whole genome shotgun (WGS) entry which is preliminary data.</text>
</comment>
<accession>A0AAD9J919</accession>
<dbReference type="CDD" id="cd03426">
    <property type="entry name" value="NUDIX_CoAse_Nudt7"/>
    <property type="match status" value="1"/>
</dbReference>
<protein>
    <recommendedName>
        <fullName evidence="7">Nudix hydrolase domain-containing protein</fullName>
    </recommendedName>
</protein>
<dbReference type="SUPFAM" id="SSF55811">
    <property type="entry name" value="Nudix"/>
    <property type="match status" value="1"/>
</dbReference>
<evidence type="ECO:0000313" key="9">
    <source>
        <dbReference type="Proteomes" id="UP001208570"/>
    </source>
</evidence>
<dbReference type="GO" id="GO:0046872">
    <property type="term" value="F:metal ion binding"/>
    <property type="evidence" value="ECO:0007669"/>
    <property type="project" value="UniProtKB-KW"/>
</dbReference>
<keyword evidence="4" id="KW-0378">Hydrolase</keyword>
<dbReference type="EMBL" id="JAODUP010000486">
    <property type="protein sequence ID" value="KAK2148726.1"/>
    <property type="molecule type" value="Genomic_DNA"/>
</dbReference>
<keyword evidence="5" id="KW-0460">Magnesium</keyword>
<evidence type="ECO:0000256" key="4">
    <source>
        <dbReference type="ARBA" id="ARBA00022801"/>
    </source>
</evidence>
<evidence type="ECO:0000313" key="8">
    <source>
        <dbReference type="EMBL" id="KAK2148726.1"/>
    </source>
</evidence>
<feature type="domain" description="Nudix hydrolase" evidence="7">
    <location>
        <begin position="98"/>
        <end position="180"/>
    </location>
</feature>
<dbReference type="Pfam" id="PF00293">
    <property type="entry name" value="NUDIX"/>
    <property type="match status" value="1"/>
</dbReference>
<organism evidence="8 9">
    <name type="scientific">Paralvinella palmiformis</name>
    <dbReference type="NCBI Taxonomy" id="53620"/>
    <lineage>
        <taxon>Eukaryota</taxon>
        <taxon>Metazoa</taxon>
        <taxon>Spiralia</taxon>
        <taxon>Lophotrochozoa</taxon>
        <taxon>Annelida</taxon>
        <taxon>Polychaeta</taxon>
        <taxon>Sedentaria</taxon>
        <taxon>Canalipalpata</taxon>
        <taxon>Terebellida</taxon>
        <taxon>Terebelliformia</taxon>
        <taxon>Alvinellidae</taxon>
        <taxon>Paralvinella</taxon>
    </lineage>
</organism>
<evidence type="ECO:0000256" key="6">
    <source>
        <dbReference type="ARBA" id="ARBA00023211"/>
    </source>
</evidence>
<evidence type="ECO:0000256" key="5">
    <source>
        <dbReference type="ARBA" id="ARBA00022842"/>
    </source>
</evidence>
<dbReference type="GO" id="GO:0010945">
    <property type="term" value="F:coenzyme A diphosphatase activity"/>
    <property type="evidence" value="ECO:0007669"/>
    <property type="project" value="InterPro"/>
</dbReference>
<dbReference type="AlphaFoldDB" id="A0AAD9J919"/>
<evidence type="ECO:0000256" key="1">
    <source>
        <dbReference type="ARBA" id="ARBA00001936"/>
    </source>
</evidence>
<proteinExistence type="predicted"/>
<dbReference type="InterPro" id="IPR000086">
    <property type="entry name" value="NUDIX_hydrolase_dom"/>
</dbReference>
<reference evidence="8" key="1">
    <citation type="journal article" date="2023" name="Mol. Biol. Evol.">
        <title>Third-Generation Sequencing Reveals the Adaptive Role of the Epigenome in Three Deep-Sea Polychaetes.</title>
        <authorList>
            <person name="Perez M."/>
            <person name="Aroh O."/>
            <person name="Sun Y."/>
            <person name="Lan Y."/>
            <person name="Juniper S.K."/>
            <person name="Young C.R."/>
            <person name="Angers B."/>
            <person name="Qian P.Y."/>
        </authorList>
    </citation>
    <scope>NUCLEOTIDE SEQUENCE</scope>
    <source>
        <strain evidence="8">P08H-3</strain>
    </source>
</reference>
<dbReference type="PANTHER" id="PTHR12992:SF11">
    <property type="entry name" value="MITOCHONDRIAL COENZYME A DIPHOSPHATASE NUDT8"/>
    <property type="match status" value="1"/>
</dbReference>
<name>A0AAD9J919_9ANNE</name>